<dbReference type="Proteomes" id="UP000019373">
    <property type="component" value="Unassembled WGS sequence"/>
</dbReference>
<protein>
    <submittedName>
        <fullName evidence="1">Uncharacterized protein</fullName>
    </submittedName>
</protein>
<sequence length="276" mass="31086">MAASPMSAQQLVQILRSGVGARRRDVITQLFSLTAAEMRGVVATCRVDGRSPSRRPWDAREYELLRDALYNHYTKRGSDDLLLDFTGRSYTTVEAGITLPWSQFIGLTYEAPDDCGEDIEHEAIMILIGTTQTAPIPLPSLNQSLNPSDRLISVYATIPTRYYAGEPIDSENDSLEPPDLVTMNLILHRGVFKPDPISAHLCPVDKQPQHREGGDFLLRSRLANDLLDLPSLVAPQRSVTVCAAGHLYVFHRDYHWHLLFGYFQRPRRISDSLRGW</sequence>
<accession>U1HF36</accession>
<organism evidence="1 2">
    <name type="scientific">Endocarpon pusillum (strain Z07020 / HMAS-L-300199)</name>
    <name type="common">Lichen-forming fungus</name>
    <dbReference type="NCBI Taxonomy" id="1263415"/>
    <lineage>
        <taxon>Eukaryota</taxon>
        <taxon>Fungi</taxon>
        <taxon>Dikarya</taxon>
        <taxon>Ascomycota</taxon>
        <taxon>Pezizomycotina</taxon>
        <taxon>Eurotiomycetes</taxon>
        <taxon>Chaetothyriomycetidae</taxon>
        <taxon>Verrucariales</taxon>
        <taxon>Verrucariaceae</taxon>
        <taxon>Endocarpon</taxon>
    </lineage>
</organism>
<gene>
    <name evidence="1" type="ORF">EPUS_05731</name>
</gene>
<keyword evidence="2" id="KW-1185">Reference proteome</keyword>
<evidence type="ECO:0000313" key="1">
    <source>
        <dbReference type="EMBL" id="ERF68670.1"/>
    </source>
</evidence>
<evidence type="ECO:0000313" key="2">
    <source>
        <dbReference type="Proteomes" id="UP000019373"/>
    </source>
</evidence>
<name>U1HF36_ENDPU</name>
<dbReference type="GeneID" id="19240679"/>
<dbReference type="AlphaFoldDB" id="U1HF36"/>
<proteinExistence type="predicted"/>
<dbReference type="HOGENOM" id="CLU_1008413_0_0_1"/>
<dbReference type="EMBL" id="KE721500">
    <property type="protein sequence ID" value="ERF68670.1"/>
    <property type="molecule type" value="Genomic_DNA"/>
</dbReference>
<reference evidence="2" key="1">
    <citation type="journal article" date="2014" name="BMC Genomics">
        <title>Genome characteristics reveal the impact of lichenization on lichen-forming fungus Endocarpon pusillum Hedwig (Verrucariales, Ascomycota).</title>
        <authorList>
            <person name="Wang Y.-Y."/>
            <person name="Liu B."/>
            <person name="Zhang X.-Y."/>
            <person name="Zhou Q.-M."/>
            <person name="Zhang T."/>
            <person name="Li H."/>
            <person name="Yu Y.-F."/>
            <person name="Zhang X.-L."/>
            <person name="Hao X.-Y."/>
            <person name="Wang M."/>
            <person name="Wang L."/>
            <person name="Wei J.-C."/>
        </authorList>
    </citation>
    <scope>NUCLEOTIDE SEQUENCE [LARGE SCALE GENOMIC DNA]</scope>
    <source>
        <strain evidence="2">Z07020 / HMAS-L-300199</strain>
    </source>
</reference>
<dbReference type="RefSeq" id="XP_007805654.1">
    <property type="nucleotide sequence ID" value="XM_007807463.1"/>
</dbReference>